<dbReference type="Gene3D" id="3.40.30.10">
    <property type="entry name" value="Glutaredoxin"/>
    <property type="match status" value="1"/>
</dbReference>
<comment type="caution">
    <text evidence="2">The sequence shown here is derived from an EMBL/GenBank/DDBJ whole genome shotgun (WGS) entry which is preliminary data.</text>
</comment>
<feature type="domain" description="Glutaredoxin" evidence="1">
    <location>
        <begin position="240"/>
        <end position="310"/>
    </location>
</feature>
<dbReference type="PROSITE" id="PS51354">
    <property type="entry name" value="GLUTAREDOXIN_2"/>
    <property type="match status" value="1"/>
</dbReference>
<dbReference type="PANTHER" id="PTHR45669">
    <property type="entry name" value="GLUTAREDOXIN DOMAIN-CONTAINING CYSTEINE-RICH PROTEIN CG12206-RELATED"/>
    <property type="match status" value="1"/>
</dbReference>
<dbReference type="CDD" id="cd03031">
    <property type="entry name" value="GRX_GRX_like"/>
    <property type="match status" value="1"/>
</dbReference>
<protein>
    <recommendedName>
        <fullName evidence="1">Glutaredoxin domain-containing protein</fullName>
    </recommendedName>
</protein>
<evidence type="ECO:0000313" key="2">
    <source>
        <dbReference type="EMBL" id="KAK1436106.1"/>
    </source>
</evidence>
<proteinExistence type="predicted"/>
<dbReference type="Pfam" id="PF23733">
    <property type="entry name" value="GRXCR1-2_C"/>
    <property type="match status" value="1"/>
</dbReference>
<accession>A0AAD8LBJ0</accession>
<organism evidence="2 3">
    <name type="scientific">Tagetes erecta</name>
    <name type="common">African marigold</name>
    <dbReference type="NCBI Taxonomy" id="13708"/>
    <lineage>
        <taxon>Eukaryota</taxon>
        <taxon>Viridiplantae</taxon>
        <taxon>Streptophyta</taxon>
        <taxon>Embryophyta</taxon>
        <taxon>Tracheophyta</taxon>
        <taxon>Spermatophyta</taxon>
        <taxon>Magnoliopsida</taxon>
        <taxon>eudicotyledons</taxon>
        <taxon>Gunneridae</taxon>
        <taxon>Pentapetalae</taxon>
        <taxon>asterids</taxon>
        <taxon>campanulids</taxon>
        <taxon>Asterales</taxon>
        <taxon>Asteraceae</taxon>
        <taxon>Asteroideae</taxon>
        <taxon>Heliantheae alliance</taxon>
        <taxon>Tageteae</taxon>
        <taxon>Tagetes</taxon>
    </lineage>
</organism>
<dbReference type="EMBL" id="JAUHHV010000001">
    <property type="protein sequence ID" value="KAK1436106.1"/>
    <property type="molecule type" value="Genomic_DNA"/>
</dbReference>
<dbReference type="SUPFAM" id="SSF52833">
    <property type="entry name" value="Thioredoxin-like"/>
    <property type="match status" value="1"/>
</dbReference>
<sequence length="485" mass="54285">MGCATSHLLSHDEDFTKIGSSAFSHHIVSLTSTTYGLLTLDPSTSKTKTAISIFPITGSESGSEPTPEVINSWELMAGLDPTNESFRLYRQPSKVFQENSNLDPKNPVFQETSNIDSKNSLFQENSNLDPKSPIFQETSNLDHKIPVFQETSNLDHKNSIFQETSNLDHKNSIFQETSNLDHKNSIFQETSNLDHKSSIFQEESSNLDHKISIFFKNITSKTFTLDKFENLCPPKGENKVVVYTTTLRGVRKTFEACNTVRTLLESYGVFVCERDISMDSGFREELRMLMKGKDSSQLVPPRVFVKGRYIGGVDAMVRTMEDGSLDQLLQGLPKSKNGYVCEGCGGVRFLPCFRCNGSCKMVDWKENDGRRGRNRVVARCGDCNENGLVHCPICIVLTYELIIDNLLLVIAFLLDPILSVGVPTNNARLLVQVHIPSVAHVVAEIRWIMYVMHELQMPSIAHFQSTTSQLTNILAKGLSSTVRHS</sequence>
<dbReference type="PANTHER" id="PTHR45669:SF22">
    <property type="entry name" value="GLUTAREDOXIN DOMAIN-CONTAINING CYSTEINE-RICH PROTEIN CG12206-RELATED"/>
    <property type="match status" value="1"/>
</dbReference>
<name>A0AAD8LBJ0_TARER</name>
<gene>
    <name evidence="2" type="ORF">QVD17_01881</name>
</gene>
<reference evidence="2" key="1">
    <citation type="journal article" date="2023" name="bioRxiv">
        <title>Improved chromosome-level genome assembly for marigold (Tagetes erecta).</title>
        <authorList>
            <person name="Jiang F."/>
            <person name="Yuan L."/>
            <person name="Wang S."/>
            <person name="Wang H."/>
            <person name="Xu D."/>
            <person name="Wang A."/>
            <person name="Fan W."/>
        </authorList>
    </citation>
    <scope>NUCLEOTIDE SEQUENCE</scope>
    <source>
        <strain evidence="2">WSJ</strain>
        <tissue evidence="2">Leaf</tissue>
    </source>
</reference>
<dbReference type="Pfam" id="PF00462">
    <property type="entry name" value="Glutaredoxin"/>
    <property type="match status" value="1"/>
</dbReference>
<dbReference type="AlphaFoldDB" id="A0AAD8LBJ0"/>
<dbReference type="Proteomes" id="UP001229421">
    <property type="component" value="Unassembled WGS sequence"/>
</dbReference>
<evidence type="ECO:0000259" key="1">
    <source>
        <dbReference type="Pfam" id="PF00462"/>
    </source>
</evidence>
<dbReference type="InterPro" id="IPR002109">
    <property type="entry name" value="Glutaredoxin"/>
</dbReference>
<dbReference type="InterPro" id="IPR036249">
    <property type="entry name" value="Thioredoxin-like_sf"/>
</dbReference>
<evidence type="ECO:0000313" key="3">
    <source>
        <dbReference type="Proteomes" id="UP001229421"/>
    </source>
</evidence>
<keyword evidence="3" id="KW-1185">Reference proteome</keyword>